<accession>A0A382WJP5</accession>
<name>A0A382WJP5_9ZZZZ</name>
<dbReference type="InterPro" id="IPR050463">
    <property type="entry name" value="Gfo/Idh/MocA_oxidrdct_glycsds"/>
</dbReference>
<feature type="domain" description="Gfo/Idh/MocA-like oxidoreductase N-terminal" evidence="2">
    <location>
        <begin position="7"/>
        <end position="126"/>
    </location>
</feature>
<dbReference type="PANTHER" id="PTHR43818">
    <property type="entry name" value="BCDNA.GH03377"/>
    <property type="match status" value="1"/>
</dbReference>
<sequence length="185" mass="20242">MSEKIYRVGIIGCGGMGRSHANAWKDHPRTTVVTCSDLFPEAAENFAESQGLKSHYGDFNQMLEKENLDIVSITTWQSVRVEPTVAAAEAGVAGVITEKPMSASLGAADDMMEACDKSGTKLVVGHQRRFSPQNSEARRLIQEGAIGQPQTMLRRDGLGLLNRGTHEIDEMRYILGDPEPLWLIG</sequence>
<evidence type="ECO:0000256" key="1">
    <source>
        <dbReference type="ARBA" id="ARBA00023002"/>
    </source>
</evidence>
<proteinExistence type="predicted"/>
<dbReference type="EMBL" id="UINC01160287">
    <property type="protein sequence ID" value="SVD58850.1"/>
    <property type="molecule type" value="Genomic_DNA"/>
</dbReference>
<gene>
    <name evidence="3" type="ORF">METZ01_LOCUS411704</name>
</gene>
<dbReference type="SUPFAM" id="SSF51735">
    <property type="entry name" value="NAD(P)-binding Rossmann-fold domains"/>
    <property type="match status" value="1"/>
</dbReference>
<evidence type="ECO:0000313" key="3">
    <source>
        <dbReference type="EMBL" id="SVD58850.1"/>
    </source>
</evidence>
<organism evidence="3">
    <name type="scientific">marine metagenome</name>
    <dbReference type="NCBI Taxonomy" id="408172"/>
    <lineage>
        <taxon>unclassified sequences</taxon>
        <taxon>metagenomes</taxon>
        <taxon>ecological metagenomes</taxon>
    </lineage>
</organism>
<dbReference type="AlphaFoldDB" id="A0A382WJP5"/>
<reference evidence="3" key="1">
    <citation type="submission" date="2018-05" db="EMBL/GenBank/DDBJ databases">
        <authorList>
            <person name="Lanie J.A."/>
            <person name="Ng W.-L."/>
            <person name="Kazmierczak K.M."/>
            <person name="Andrzejewski T.M."/>
            <person name="Davidsen T.M."/>
            <person name="Wayne K.J."/>
            <person name="Tettelin H."/>
            <person name="Glass J.I."/>
            <person name="Rusch D."/>
            <person name="Podicherti R."/>
            <person name="Tsui H.-C.T."/>
            <person name="Winkler M.E."/>
        </authorList>
    </citation>
    <scope>NUCLEOTIDE SEQUENCE</scope>
</reference>
<dbReference type="GO" id="GO:0000166">
    <property type="term" value="F:nucleotide binding"/>
    <property type="evidence" value="ECO:0007669"/>
    <property type="project" value="InterPro"/>
</dbReference>
<keyword evidence="1" id="KW-0560">Oxidoreductase</keyword>
<feature type="non-terminal residue" evidence="3">
    <location>
        <position position="185"/>
    </location>
</feature>
<dbReference type="InterPro" id="IPR000683">
    <property type="entry name" value="Gfo/Idh/MocA-like_OxRdtase_N"/>
</dbReference>
<dbReference type="Pfam" id="PF01408">
    <property type="entry name" value="GFO_IDH_MocA"/>
    <property type="match status" value="1"/>
</dbReference>
<dbReference type="PANTHER" id="PTHR43818:SF11">
    <property type="entry name" value="BCDNA.GH03377"/>
    <property type="match status" value="1"/>
</dbReference>
<dbReference type="GO" id="GO:0016491">
    <property type="term" value="F:oxidoreductase activity"/>
    <property type="evidence" value="ECO:0007669"/>
    <property type="project" value="UniProtKB-KW"/>
</dbReference>
<evidence type="ECO:0000259" key="2">
    <source>
        <dbReference type="Pfam" id="PF01408"/>
    </source>
</evidence>
<dbReference type="InterPro" id="IPR036291">
    <property type="entry name" value="NAD(P)-bd_dom_sf"/>
</dbReference>
<protein>
    <recommendedName>
        <fullName evidence="2">Gfo/Idh/MocA-like oxidoreductase N-terminal domain-containing protein</fullName>
    </recommendedName>
</protein>
<dbReference type="Gene3D" id="3.40.50.720">
    <property type="entry name" value="NAD(P)-binding Rossmann-like Domain"/>
    <property type="match status" value="1"/>
</dbReference>